<evidence type="ECO:0000259" key="4">
    <source>
        <dbReference type="Pfam" id="PF22244"/>
    </source>
</evidence>
<dbReference type="EMBL" id="BSNJ01000001">
    <property type="protein sequence ID" value="GLQ19113.1"/>
    <property type="molecule type" value="Genomic_DNA"/>
</dbReference>
<keyword evidence="1" id="KW-0719">Serine esterase</keyword>
<dbReference type="Proteomes" id="UP001161390">
    <property type="component" value="Unassembled WGS sequence"/>
</dbReference>
<proteinExistence type="predicted"/>
<gene>
    <name evidence="5" type="ORF">GCM10007854_00680</name>
</gene>
<name>A0ABQ5UV40_9PROT</name>
<keyword evidence="6" id="KW-1185">Reference proteome</keyword>
<organism evidence="5 6">
    <name type="scientific">Algimonas porphyrae</name>
    <dbReference type="NCBI Taxonomy" id="1128113"/>
    <lineage>
        <taxon>Bacteria</taxon>
        <taxon>Pseudomonadati</taxon>
        <taxon>Pseudomonadota</taxon>
        <taxon>Alphaproteobacteria</taxon>
        <taxon>Maricaulales</taxon>
        <taxon>Robiginitomaculaceae</taxon>
        <taxon>Algimonas</taxon>
    </lineage>
</organism>
<keyword evidence="2" id="KW-0732">Signal</keyword>
<dbReference type="SUPFAM" id="SSF53474">
    <property type="entry name" value="alpha/beta-Hydrolases"/>
    <property type="match status" value="1"/>
</dbReference>
<evidence type="ECO:0000313" key="5">
    <source>
        <dbReference type="EMBL" id="GLQ19113.1"/>
    </source>
</evidence>
<protein>
    <recommendedName>
        <fullName evidence="4">4-O-methyl-glucuronoyl methylesterase-like domain-containing protein</fullName>
    </recommendedName>
</protein>
<dbReference type="InterPro" id="IPR029058">
    <property type="entry name" value="AB_hydrolase_fold"/>
</dbReference>
<dbReference type="Pfam" id="PF22244">
    <property type="entry name" value="GCE_fung"/>
    <property type="match status" value="1"/>
</dbReference>
<dbReference type="Gene3D" id="3.40.50.1820">
    <property type="entry name" value="alpha/beta hydrolase"/>
    <property type="match status" value="1"/>
</dbReference>
<feature type="domain" description="4-O-methyl-glucuronoyl methylesterase-like" evidence="4">
    <location>
        <begin position="197"/>
        <end position="260"/>
    </location>
</feature>
<reference evidence="5" key="2">
    <citation type="submission" date="2023-01" db="EMBL/GenBank/DDBJ databases">
        <title>Draft genome sequence of Algimonas porphyrae strain NBRC 108216.</title>
        <authorList>
            <person name="Sun Q."/>
            <person name="Mori K."/>
        </authorList>
    </citation>
    <scope>NUCLEOTIDE SEQUENCE</scope>
    <source>
        <strain evidence="5">NBRC 108216</strain>
    </source>
</reference>
<evidence type="ECO:0000256" key="3">
    <source>
        <dbReference type="ARBA" id="ARBA00022801"/>
    </source>
</evidence>
<keyword evidence="3" id="KW-0378">Hydrolase</keyword>
<evidence type="ECO:0000313" key="6">
    <source>
        <dbReference type="Proteomes" id="UP001161390"/>
    </source>
</evidence>
<evidence type="ECO:0000256" key="2">
    <source>
        <dbReference type="ARBA" id="ARBA00022729"/>
    </source>
</evidence>
<dbReference type="InterPro" id="IPR054579">
    <property type="entry name" value="GCE-like_dom"/>
</dbReference>
<evidence type="ECO:0000256" key="1">
    <source>
        <dbReference type="ARBA" id="ARBA00022487"/>
    </source>
</evidence>
<comment type="caution">
    <text evidence="5">The sequence shown here is derived from an EMBL/GenBank/DDBJ whole genome shotgun (WGS) entry which is preliminary data.</text>
</comment>
<accession>A0ABQ5UV40</accession>
<reference evidence="5" key="1">
    <citation type="journal article" date="2014" name="Int. J. Syst. Evol. Microbiol.">
        <title>Complete genome of a new Firmicutes species belonging to the dominant human colonic microbiota ('Ruminococcus bicirculans') reveals two chromosomes and a selective capacity to utilize plant glucans.</title>
        <authorList>
            <consortium name="NISC Comparative Sequencing Program"/>
            <person name="Wegmann U."/>
            <person name="Louis P."/>
            <person name="Goesmann A."/>
            <person name="Henrissat B."/>
            <person name="Duncan S.H."/>
            <person name="Flint H.J."/>
        </authorList>
    </citation>
    <scope>NUCLEOTIDE SEQUENCE</scope>
    <source>
        <strain evidence="5">NBRC 108216</strain>
    </source>
</reference>
<sequence>MLGSCTAARTLLKQAPTDLPRGWTQPTYTLLPEPLAWQRLEERLYGPLALQPAVEVLSRSVIDDAALSGTAHLIQWRLRIGYGAVQRDIDLVALLPLNRADAPVIISQNFCPNNNVVPLEGVSAPSATGFDCSGGGFMGGVMTQIFGRYIVKPPLELIIERGYGFAALYPSQFVPDNAQAGLRTLSDLFPDDAERPGALSVWASLFDVAAETIEADGPDRTMIAYGHSRFGKTALLAGAVSDRIDMVIAHQSGTLGASTLNDGTGESLKAMVDAYPHWAGPGASHYVEDLTSLGVTPADLLARLFDKPVLLGNARRDVWSDPWGAFKEAKVAWGAHFPAASPSDFRPKDGKAYWLRPGTHGVVKEDWPAFLDFIDAQLSDPGQRPG</sequence>